<accession>A0ABQ5QN49</accession>
<comment type="caution">
    <text evidence="11">The sequence shown here is derived from an EMBL/GenBank/DDBJ whole genome shotgun (WGS) entry which is preliminary data.</text>
</comment>
<dbReference type="Gene3D" id="2.80.10.50">
    <property type="match status" value="1"/>
</dbReference>
<keyword evidence="3" id="KW-0732">Signal</keyword>
<evidence type="ECO:0008006" key="13">
    <source>
        <dbReference type="Google" id="ProtNLM"/>
    </source>
</evidence>
<keyword evidence="10" id="KW-1133">Transmembrane helix</keyword>
<sequence length="328" mass="34349">MAGENGERAPGDAATAVDFVAELRRLKERSGLTFRQLEERAAGHGDLLPRSTIADVLRRPTLPRADLVTAFVRACGGTPDDVAAWLAVHARLAAMDGETPSTVDGDEAAAVDGDALSAVDGDAPAGPPPARRWLGRTRVVVAAAAVVAVAAVGSWMLVRGEEPPAAAPTTSSPAPPTPPLAGTVRIHPARTPDLCVTEGVDRGGRYTSAVAAQLPCAEAEPPVTRLEPAGDDRYFIQWVHPQHGVGCLTALISGPGRGLVEPWSECNLTSPHQVFQLDPSGPGRYVIRGWRTGLCLGIRGEERVSGAEIVHEECSGGADQEYVIEPRA</sequence>
<keyword evidence="5 10" id="KW-0472">Membrane</keyword>
<proteinExistence type="predicted"/>
<gene>
    <name evidence="11" type="ORF">Pa4123_05830</name>
</gene>
<protein>
    <recommendedName>
        <fullName evidence="13">XRE family transcriptional regulator</fullName>
    </recommendedName>
</protein>
<name>A0ABQ5QN49_9ACTN</name>
<keyword evidence="2" id="KW-0800">Toxin</keyword>
<reference evidence="11" key="1">
    <citation type="submission" date="2022-12" db="EMBL/GenBank/DDBJ databases">
        <title>New Phytohabitans aurantiacus sp. RD004123 nov., an actinomycete isolated from soil.</title>
        <authorList>
            <person name="Triningsih D.W."/>
            <person name="Harunari E."/>
            <person name="Igarashi Y."/>
        </authorList>
    </citation>
    <scope>NUCLEOTIDE SEQUENCE</scope>
    <source>
        <strain evidence="11">RD004123</strain>
    </source>
</reference>
<dbReference type="CDD" id="cd00093">
    <property type="entry name" value="HTH_XRE"/>
    <property type="match status" value="1"/>
</dbReference>
<feature type="transmembrane region" description="Helical" evidence="10">
    <location>
        <begin position="139"/>
        <end position="158"/>
    </location>
</feature>
<evidence type="ECO:0000256" key="5">
    <source>
        <dbReference type="ARBA" id="ARBA00023136"/>
    </source>
</evidence>
<dbReference type="Pfam" id="PF13560">
    <property type="entry name" value="HTH_31"/>
    <property type="match status" value="1"/>
</dbReference>
<evidence type="ECO:0000256" key="4">
    <source>
        <dbReference type="ARBA" id="ARBA00023026"/>
    </source>
</evidence>
<dbReference type="EMBL" id="BSDI01000002">
    <property type="protein sequence ID" value="GLH95311.1"/>
    <property type="molecule type" value="Genomic_DNA"/>
</dbReference>
<evidence type="ECO:0000256" key="10">
    <source>
        <dbReference type="SAM" id="Phobius"/>
    </source>
</evidence>
<dbReference type="InterPro" id="IPR003558">
    <property type="entry name" value="CDtoxinA/C"/>
</dbReference>
<comment type="subcellular location">
    <subcellularLocation>
        <location evidence="1">Cell outer membrane</location>
        <topology evidence="1">Lipid-anchor</topology>
    </subcellularLocation>
</comment>
<dbReference type="Proteomes" id="UP001144280">
    <property type="component" value="Unassembled WGS sequence"/>
</dbReference>
<evidence type="ECO:0000256" key="6">
    <source>
        <dbReference type="ARBA" id="ARBA00023139"/>
    </source>
</evidence>
<dbReference type="InterPro" id="IPR035992">
    <property type="entry name" value="Ricin_B-like_lectins"/>
</dbReference>
<dbReference type="RefSeq" id="WP_281892294.1">
    <property type="nucleotide sequence ID" value="NZ_BSDI01000002.1"/>
</dbReference>
<keyword evidence="7" id="KW-0998">Cell outer membrane</keyword>
<dbReference type="Pfam" id="PF03498">
    <property type="entry name" value="CDtoxinA"/>
    <property type="match status" value="1"/>
</dbReference>
<keyword evidence="6" id="KW-0564">Palmitate</keyword>
<feature type="compositionally biased region" description="Low complexity" evidence="9">
    <location>
        <begin position="163"/>
        <end position="172"/>
    </location>
</feature>
<dbReference type="SUPFAM" id="SSF50370">
    <property type="entry name" value="Ricin B-like lectins"/>
    <property type="match status" value="1"/>
</dbReference>
<organism evidence="11 12">
    <name type="scientific">Phytohabitans aurantiacus</name>
    <dbReference type="NCBI Taxonomy" id="3016789"/>
    <lineage>
        <taxon>Bacteria</taxon>
        <taxon>Bacillati</taxon>
        <taxon>Actinomycetota</taxon>
        <taxon>Actinomycetes</taxon>
        <taxon>Micromonosporales</taxon>
        <taxon>Micromonosporaceae</taxon>
    </lineage>
</organism>
<dbReference type="PROSITE" id="PS50231">
    <property type="entry name" value="RICIN_B_LECTIN"/>
    <property type="match status" value="1"/>
</dbReference>
<feature type="region of interest" description="Disordered" evidence="9">
    <location>
        <begin position="162"/>
        <end position="185"/>
    </location>
</feature>
<keyword evidence="10" id="KW-0812">Transmembrane</keyword>
<evidence type="ECO:0000256" key="8">
    <source>
        <dbReference type="ARBA" id="ARBA00023288"/>
    </source>
</evidence>
<evidence type="ECO:0000256" key="9">
    <source>
        <dbReference type="SAM" id="MobiDB-lite"/>
    </source>
</evidence>
<evidence type="ECO:0000313" key="12">
    <source>
        <dbReference type="Proteomes" id="UP001144280"/>
    </source>
</evidence>
<keyword evidence="8" id="KW-0449">Lipoprotein</keyword>
<evidence type="ECO:0000256" key="1">
    <source>
        <dbReference type="ARBA" id="ARBA00004459"/>
    </source>
</evidence>
<evidence type="ECO:0000256" key="3">
    <source>
        <dbReference type="ARBA" id="ARBA00022729"/>
    </source>
</evidence>
<dbReference type="InterPro" id="IPR001387">
    <property type="entry name" value="Cro/C1-type_HTH"/>
</dbReference>
<evidence type="ECO:0000256" key="7">
    <source>
        <dbReference type="ARBA" id="ARBA00023237"/>
    </source>
</evidence>
<evidence type="ECO:0000313" key="11">
    <source>
        <dbReference type="EMBL" id="GLH95311.1"/>
    </source>
</evidence>
<evidence type="ECO:0000256" key="2">
    <source>
        <dbReference type="ARBA" id="ARBA00022656"/>
    </source>
</evidence>
<keyword evidence="4" id="KW-0843">Virulence</keyword>
<dbReference type="CDD" id="cd00161">
    <property type="entry name" value="beta-trefoil_Ricin-like"/>
    <property type="match status" value="1"/>
</dbReference>
<keyword evidence="12" id="KW-1185">Reference proteome</keyword>